<gene>
    <name evidence="2" type="ORF">U9M48_001844</name>
</gene>
<dbReference type="AlphaFoldDB" id="A0AAQ3PK15"/>
<protein>
    <submittedName>
        <fullName evidence="2">Uncharacterized protein</fullName>
    </submittedName>
</protein>
<accession>A0AAQ3PK15</accession>
<feature type="region of interest" description="Disordered" evidence="1">
    <location>
        <begin position="102"/>
        <end position="123"/>
    </location>
</feature>
<keyword evidence="3" id="KW-1185">Reference proteome</keyword>
<evidence type="ECO:0000313" key="2">
    <source>
        <dbReference type="EMBL" id="WVZ50604.1"/>
    </source>
</evidence>
<name>A0AAQ3PK15_PASNO</name>
<sequence>MSWTPCPSVPTPPSLFTPVCLAAVQPLRLSKAGEPSPIHRAAAREVARHPLVLRLKGCHRGWVKLLLRCFPCICCVGNFLSQGESTSRVIDPEISVIDLSLDRGGGESENRTHFSAQPATSIR</sequence>
<dbReference type="Proteomes" id="UP001341281">
    <property type="component" value="Chromosome 01"/>
</dbReference>
<dbReference type="EMBL" id="CP144745">
    <property type="protein sequence ID" value="WVZ50604.1"/>
    <property type="molecule type" value="Genomic_DNA"/>
</dbReference>
<evidence type="ECO:0000256" key="1">
    <source>
        <dbReference type="SAM" id="MobiDB-lite"/>
    </source>
</evidence>
<feature type="compositionally biased region" description="Polar residues" evidence="1">
    <location>
        <begin position="113"/>
        <end position="123"/>
    </location>
</feature>
<feature type="compositionally biased region" description="Basic and acidic residues" evidence="1">
    <location>
        <begin position="102"/>
        <end position="112"/>
    </location>
</feature>
<reference evidence="2 3" key="1">
    <citation type="submission" date="2024-02" db="EMBL/GenBank/DDBJ databases">
        <title>High-quality chromosome-scale genome assembly of Pensacola bahiagrass (Paspalum notatum Flugge var. saurae).</title>
        <authorList>
            <person name="Vega J.M."/>
            <person name="Podio M."/>
            <person name="Orjuela J."/>
            <person name="Siena L.A."/>
            <person name="Pessino S.C."/>
            <person name="Combes M.C."/>
            <person name="Mariac C."/>
            <person name="Albertini E."/>
            <person name="Pupilli F."/>
            <person name="Ortiz J.P.A."/>
            <person name="Leblanc O."/>
        </authorList>
    </citation>
    <scope>NUCLEOTIDE SEQUENCE [LARGE SCALE GENOMIC DNA]</scope>
    <source>
        <strain evidence="2">R1</strain>
        <tissue evidence="2">Leaf</tissue>
    </source>
</reference>
<proteinExistence type="predicted"/>
<organism evidence="2 3">
    <name type="scientific">Paspalum notatum var. saurae</name>
    <dbReference type="NCBI Taxonomy" id="547442"/>
    <lineage>
        <taxon>Eukaryota</taxon>
        <taxon>Viridiplantae</taxon>
        <taxon>Streptophyta</taxon>
        <taxon>Embryophyta</taxon>
        <taxon>Tracheophyta</taxon>
        <taxon>Spermatophyta</taxon>
        <taxon>Magnoliopsida</taxon>
        <taxon>Liliopsida</taxon>
        <taxon>Poales</taxon>
        <taxon>Poaceae</taxon>
        <taxon>PACMAD clade</taxon>
        <taxon>Panicoideae</taxon>
        <taxon>Andropogonodae</taxon>
        <taxon>Paspaleae</taxon>
        <taxon>Paspalinae</taxon>
        <taxon>Paspalum</taxon>
    </lineage>
</organism>
<evidence type="ECO:0000313" key="3">
    <source>
        <dbReference type="Proteomes" id="UP001341281"/>
    </source>
</evidence>